<comment type="caution">
    <text evidence="2">The sequence shown here is derived from an EMBL/GenBank/DDBJ whole genome shotgun (WGS) entry which is preliminary data.</text>
</comment>
<accession>A0A927FB29</accession>
<proteinExistence type="predicted"/>
<keyword evidence="1" id="KW-1133">Transmembrane helix</keyword>
<dbReference type="RefSeq" id="WP_191618245.1">
    <property type="nucleotide sequence ID" value="NZ_JACYFG010000040.1"/>
</dbReference>
<dbReference type="AlphaFoldDB" id="A0A927FB29"/>
<protein>
    <submittedName>
        <fullName evidence="2">Sodium-dependent bicarbonate transport family permease</fullName>
    </submittedName>
</protein>
<keyword evidence="3" id="KW-1185">Reference proteome</keyword>
<feature type="transmembrane region" description="Helical" evidence="1">
    <location>
        <begin position="20"/>
        <end position="42"/>
    </location>
</feature>
<dbReference type="Pfam" id="PF05982">
    <property type="entry name" value="Sbt_1"/>
    <property type="match status" value="1"/>
</dbReference>
<name>A0A927FB29_9BACT</name>
<evidence type="ECO:0000313" key="3">
    <source>
        <dbReference type="Proteomes" id="UP000622317"/>
    </source>
</evidence>
<organism evidence="2 3">
    <name type="scientific">Pelagicoccus enzymogenes</name>
    <dbReference type="NCBI Taxonomy" id="2773457"/>
    <lineage>
        <taxon>Bacteria</taxon>
        <taxon>Pseudomonadati</taxon>
        <taxon>Verrucomicrobiota</taxon>
        <taxon>Opitutia</taxon>
        <taxon>Puniceicoccales</taxon>
        <taxon>Pelagicoccaceae</taxon>
        <taxon>Pelagicoccus</taxon>
    </lineage>
</organism>
<keyword evidence="1" id="KW-0472">Membrane</keyword>
<keyword evidence="1" id="KW-0812">Transmembrane</keyword>
<dbReference type="InterPro" id="IPR010293">
    <property type="entry name" value="Sbt_1"/>
</dbReference>
<reference evidence="2" key="1">
    <citation type="submission" date="2020-09" db="EMBL/GenBank/DDBJ databases">
        <title>Pelagicoccus enzymogenes sp. nov. with an EPS production, isolated from marine sediment.</title>
        <authorList>
            <person name="Feng X."/>
        </authorList>
    </citation>
    <scope>NUCLEOTIDE SEQUENCE</scope>
    <source>
        <strain evidence="2">NFK12</strain>
    </source>
</reference>
<sequence length="89" mass="9140">MLLPIGFKGGASIAETSFLTVAPVALGAIALGAFLSIAAFYVSKELIFKSASDAAAARIALPEANPAYCLFTSLGITFPFNLAIGIPLY</sequence>
<dbReference type="Proteomes" id="UP000622317">
    <property type="component" value="Unassembled WGS sequence"/>
</dbReference>
<gene>
    <name evidence="2" type="ORF">IEN85_16715</name>
</gene>
<evidence type="ECO:0000256" key="1">
    <source>
        <dbReference type="SAM" id="Phobius"/>
    </source>
</evidence>
<evidence type="ECO:0000313" key="2">
    <source>
        <dbReference type="EMBL" id="MBD5781144.1"/>
    </source>
</evidence>
<dbReference type="PANTHER" id="PTHR40400">
    <property type="entry name" value="SLR1512 PROTEIN"/>
    <property type="match status" value="1"/>
</dbReference>
<dbReference type="PANTHER" id="PTHR40400:SF1">
    <property type="entry name" value="SLR1512 PROTEIN"/>
    <property type="match status" value="1"/>
</dbReference>
<dbReference type="EMBL" id="JACYFG010000040">
    <property type="protein sequence ID" value="MBD5781144.1"/>
    <property type="molecule type" value="Genomic_DNA"/>
</dbReference>